<dbReference type="Pfam" id="PF00271">
    <property type="entry name" value="Helicase_C"/>
    <property type="match status" value="1"/>
</dbReference>
<dbReference type="Pfam" id="PF04851">
    <property type="entry name" value="ResIII"/>
    <property type="match status" value="1"/>
</dbReference>
<dbReference type="SUPFAM" id="SSF53335">
    <property type="entry name" value="S-adenosyl-L-methionine-dependent methyltransferases"/>
    <property type="match status" value="1"/>
</dbReference>
<feature type="domain" description="Helicase C-terminal" evidence="3">
    <location>
        <begin position="2415"/>
        <end position="2594"/>
    </location>
</feature>
<organism evidence="4 5">
    <name type="scientific">Thomasclavelia cocleata</name>
    <dbReference type="NCBI Taxonomy" id="69824"/>
    <lineage>
        <taxon>Bacteria</taxon>
        <taxon>Bacillati</taxon>
        <taxon>Bacillota</taxon>
        <taxon>Erysipelotrichia</taxon>
        <taxon>Erysipelotrichales</taxon>
        <taxon>Coprobacillaceae</taxon>
        <taxon>Thomasclavelia</taxon>
    </lineage>
</organism>
<dbReference type="SUPFAM" id="SSF52540">
    <property type="entry name" value="P-loop containing nucleoside triphosphate hydrolases"/>
    <property type="match status" value="2"/>
</dbReference>
<feature type="compositionally biased region" description="Basic and acidic residues" evidence="2">
    <location>
        <begin position="363"/>
        <end position="373"/>
    </location>
</feature>
<dbReference type="GO" id="GO:0003677">
    <property type="term" value="F:DNA binding"/>
    <property type="evidence" value="ECO:0007669"/>
    <property type="project" value="InterPro"/>
</dbReference>
<feature type="compositionally biased region" description="Polar residues" evidence="2">
    <location>
        <begin position="304"/>
        <end position="317"/>
    </location>
</feature>
<proteinExistence type="predicted"/>
<comment type="caution">
    <text evidence="4">The sequence shown here is derived from an EMBL/GenBank/DDBJ whole genome shotgun (WGS) entry which is preliminary data.</text>
</comment>
<gene>
    <name evidence="4" type="ORF">IMSAGC017_00774</name>
</gene>
<feature type="compositionally biased region" description="Polar residues" evidence="2">
    <location>
        <begin position="330"/>
        <end position="354"/>
    </location>
</feature>
<dbReference type="Pfam" id="PF21849">
    <property type="entry name" value="DUF6908"/>
    <property type="match status" value="1"/>
</dbReference>
<name>A0A829Z9T9_9FIRM</name>
<dbReference type="InterPro" id="IPR006935">
    <property type="entry name" value="Helicase/UvrB_N"/>
</dbReference>
<dbReference type="PANTHER" id="PTHR41313">
    <property type="entry name" value="ADENINE-SPECIFIC METHYLTRANSFERASE"/>
    <property type="match status" value="1"/>
</dbReference>
<dbReference type="GO" id="GO:0005524">
    <property type="term" value="F:ATP binding"/>
    <property type="evidence" value="ECO:0007669"/>
    <property type="project" value="InterPro"/>
</dbReference>
<dbReference type="InterPro" id="IPR014001">
    <property type="entry name" value="Helicase_ATP-bd"/>
</dbReference>
<dbReference type="PRINTS" id="PR00507">
    <property type="entry name" value="N12N6MTFRASE"/>
</dbReference>
<dbReference type="InterPro" id="IPR029063">
    <property type="entry name" value="SAM-dependent_MTases_sf"/>
</dbReference>
<feature type="region of interest" description="Disordered" evidence="2">
    <location>
        <begin position="2820"/>
        <end position="2842"/>
    </location>
</feature>
<feature type="compositionally biased region" description="Polar residues" evidence="2">
    <location>
        <begin position="272"/>
        <end position="291"/>
    </location>
</feature>
<protein>
    <recommendedName>
        <fullName evidence="3">Helicase C-terminal domain-containing protein</fullName>
    </recommendedName>
</protein>
<evidence type="ECO:0000259" key="3">
    <source>
        <dbReference type="PROSITE" id="PS51194"/>
    </source>
</evidence>
<feature type="coiled-coil region" evidence="1">
    <location>
        <begin position="2131"/>
        <end position="2181"/>
    </location>
</feature>
<dbReference type="GO" id="GO:0016787">
    <property type="term" value="F:hydrolase activity"/>
    <property type="evidence" value="ECO:0007669"/>
    <property type="project" value="InterPro"/>
</dbReference>
<dbReference type="EMBL" id="BLMI01000080">
    <property type="protein sequence ID" value="GFI40739.1"/>
    <property type="molecule type" value="Genomic_DNA"/>
</dbReference>
<feature type="compositionally biased region" description="Basic and acidic residues" evidence="2">
    <location>
        <begin position="254"/>
        <end position="271"/>
    </location>
</feature>
<dbReference type="InterPro" id="IPR054203">
    <property type="entry name" value="DUF6908"/>
</dbReference>
<dbReference type="InterPro" id="IPR027417">
    <property type="entry name" value="P-loop_NTPase"/>
</dbReference>
<keyword evidence="1" id="KW-0175">Coiled coil</keyword>
<accession>A0A829Z9T9</accession>
<dbReference type="Gene3D" id="3.40.50.150">
    <property type="entry name" value="Vaccinia Virus protein VP39"/>
    <property type="match status" value="1"/>
</dbReference>
<evidence type="ECO:0000313" key="5">
    <source>
        <dbReference type="Proteomes" id="UP000490821"/>
    </source>
</evidence>
<sequence>MSNKYQYTYELWKEQSKHITSSPIHWMEFLKTASWSFKYRFEDQILIYAQRPDAKACADYDTWNNKMQRWIKRNSKGIALLSNDGHSLRYVFDISDTRSPTNHPLRLWEVKQKNHDEMIEMIENKYEPFDSNNDLGEVIVQMSNIIAEENCQDYVSSLIKYNQDSGLEYLEESEIRTAFSNLISHSIAFEMIHRAGLDTSLYFSEEDFYDITYFDTLDTIGQLGITCHDLCEIGMRDISAKAKEIMIRTFAQSKELEENKDKERSQQHETSDIQPSGRLSNAQPTSTTETIKQPFRKAKIPVSQRESSGTSVLTKSEQPVEPTLDGNRGTGTSKNGNIDRTTINEIPSPKQGTRPNGMGTTHEPAEDDGRRDRSQRDYLQLDLGFNIENEGGEEENTLPPFDLTDLPQLLREDMELQHSREEIVQFFKENTDENDRAAFLETCYNDTLVQTFRAPELHDHSYIGYKKWDYGLMVWGGNYLKPHSQSYLSFFRLQAEVSKLIDADEYLISPYEKMSGIQRAYSSKNLNSNVTFYLFKYHPEMLVSSSEIIEHMLSHDESEERDEYVKALYPDGIVEWEVDNVPLGFKKEDKHLHIYLGTYDNQADSSDYSWGLIAREIEGMIVSRYFDESVQIPTLEEQKNAVYQNIEDFKKGIFFSQEEIDRCLVIGSGIRDGKYRIYQQFQKNKTNKENADFLKKEYGIGGSHPKYGRIEETHDSKGITLSREREIGHEEIEVTLTWNKVAKRIGELISLNRYLSNDEKEYYPIFLEEQLQNQLEYERKQRQKEIGIKDTPIGIKYDVKEDVKKDYQWKLGDTVHVGINEYEIIEAGNVITLQDENFPLLTESYTKSQFMEILKENPLNDGLLTPIQKELPAERKTDKELYDEYLPLLVDKIKHSREYISLQDRDTSIDEANDLVRSAMIDIMTKMEKTDPDIYDFYINNDEFRNLMIDDLVGRTYEDIADTTSHSSELKTTINSHQLYDVFAKMCPRIVENISCLSLMYSKNIHEEPLMISSSTEENTMKMFHYHEVNGLEINEPSMEFYIDRENKTLTPFYYSNQTMGIRYDLDDIEKEYHEQIIQEMIDYALTWFNNIQDKQYYVNHEQIYKDSDHSLGVYNNDYDEDNFLRYSDMPFSRAMEYCDKHGYQITKDYRIADEIEVLEEVLSSIQIEDIEVSWDDENDCIIAGDGDNLWNGKQFYDFLLDEAFVYENDQPLSIRDVTYQRLLSYASLQPTPPVVEQPKVNYRITDEHLGAGTPKERYRNNIAAIKLLFSLEKENRNATAEEQEVLAKYVGWGGLSDVFDDSKSNWSNEYHELKNLLSDEEYTNARESTLTAFYTPPVVIESIYQALENLGFRYGNILEPACGTGNFMGLLPESLSDSKLYGVELDFITGRIAKHLYPNANIAIEGYEKTNLPDSFFDVAVGNVPFGQFSVRDKRYDKYHFNIHDYFFAKTIDKVRSGGIIAFLTSRFTMDKANSSVRKYINERAELLGAIRLPNNTFSESANTKAVSDIIFLQKRERPVILDEEWLTTEADEQGNVMNSYFISHPDMILGNIKKTKSMYGREDLTVVPFEDRTLKQSLQTAIQSIQGHMDTVIIDENELESDDEIVMIPADPTVRNFSYTIVDGEIYFRENSQMTKIELSKTAKNRVIGMIEIRDCVRKVIEYQKDDYPLSVIEQEQRKLNILYDNFTKEYGLINSRGNSLAFRDDSAYYLLCSLENLNDDGTLKSKADIFTKRTIRKHEVKETADTSQEALMLSLSEKGHIDFEYMSSLTGFEKNQIINDLKGVIYKIPNISSPAEETYVTADEYLSGNIREKLKIAELSASIDPQYQYHVEALKQAMPKDLSASEIAVRIGATWINPSIYQQFMFELLSTGFYAKQYIQVNFSKVTNEWNVSNKNYDRGNAKVEKTYGTHRANAYRLIEDCLNLKSTKIYDYEYDDDGKKVAILNKKETMIAQQKQDAIKEAFKDWIWKDHDRREQLTKTYNELFNSTRPREYNGDHLEFPNMNNEISLRKHQKDAIAHILYGGNTLLAHVVGAGKTFEMTAACMELKRLGLSQKAMFVVPNHLIEQWGSEFLQLYPSANILVARKQDFEKSKRKKFCSRIATGDYDAIIIGHSMFEKIPVSIERQRRMIEQQIESITQGIQDLNKENSARYSVKQLEKTKKSLKKRLEKLNNDERKDDVIYFEELGVDRIFVDESHNYKNLFLYTKMRNVAGLSQTEAQKSSDLFMKCQYLDEITGGKGIVFATGTPISNSMTEMYTNQRYLQYNTLKEHGLEHFDSWASTFGETVNAIELAPEGTGYRMKTRFAQFYNLPELINMFKEVADIKTADMLNLPVPVAHYEAISVKPSEMQKDIVASLAERAEKVRDGSVDPTEDNMLKITNDGRKLALDQRLINPLLPDHENSKVNACIRNVIQTYEDTSDKKSTQLIFCDMSTPSKSLNYLVEQLKEHGDDPLPYTNVYDDIATKLIRYGIPAEEIAYIHDAATDIKKKELFNKVRSGKVRILLGSTQKMGAGTNVQDKLLAIHDLDCPWRPSDLEQRAGRIVRQGNTNSDVNIYRYVTEQTFDAYLYQLVENKQKFISQIMTSKSPVRTAEDIDEASLSYAEIKALASGNPLIKEKMDLDIQVGKLKLAKANYLSEKYDLEDKIIQYYPKKIAMIREQIKGYEQDLNSTNEIEDFVGMTLQGKFYEEKELAGNALLLACKQDKTSNSKEIGQYRGFELKLSYDAFYNHHVLALKKNATYQVELGNDVHGNITRIDNVIGSISKRLEREKSLLNEVEHQFKTAKEEVQRPFAKEDELKEKTARLSELNKELDIGEQESDLTDTIEENESKKAKGICR</sequence>
<feature type="region of interest" description="Disordered" evidence="2">
    <location>
        <begin position="254"/>
        <end position="373"/>
    </location>
</feature>
<dbReference type="InterPro" id="IPR052933">
    <property type="entry name" value="DNA_Protect_Modify"/>
</dbReference>
<dbReference type="PROSITE" id="PS51194">
    <property type="entry name" value="HELICASE_CTER"/>
    <property type="match status" value="1"/>
</dbReference>
<evidence type="ECO:0000313" key="4">
    <source>
        <dbReference type="EMBL" id="GFI40739.1"/>
    </source>
</evidence>
<feature type="compositionally biased region" description="Acidic residues" evidence="2">
    <location>
        <begin position="2820"/>
        <end position="2831"/>
    </location>
</feature>
<reference evidence="4 5" key="1">
    <citation type="journal article" date="2020" name="Microbiome">
        <title>Single-cell genomics of uncultured bacteria reveals dietary fiber responders in the mouse gut microbiota.</title>
        <authorList>
            <person name="Chijiiwa R."/>
            <person name="Hosokawa M."/>
            <person name="Kogawa M."/>
            <person name="Nishikawa Y."/>
            <person name="Ide K."/>
            <person name="Sakanashi C."/>
            <person name="Takahashi K."/>
            <person name="Takeyama H."/>
        </authorList>
    </citation>
    <scope>NUCLEOTIDE SEQUENCE [LARGE SCALE GENOMIC DNA]</scope>
    <source>
        <strain evidence="4">IMSAGC_017</strain>
    </source>
</reference>
<evidence type="ECO:0000256" key="2">
    <source>
        <dbReference type="SAM" id="MobiDB-lite"/>
    </source>
</evidence>
<dbReference type="PANTHER" id="PTHR41313:SF1">
    <property type="entry name" value="DNA METHYLASE ADENINE-SPECIFIC DOMAIN-CONTAINING PROTEIN"/>
    <property type="match status" value="1"/>
</dbReference>
<dbReference type="SMART" id="SM00487">
    <property type="entry name" value="DEXDc"/>
    <property type="match status" value="1"/>
</dbReference>
<dbReference type="SMART" id="SM00490">
    <property type="entry name" value="HELICc"/>
    <property type="match status" value="1"/>
</dbReference>
<dbReference type="InterPro" id="IPR001650">
    <property type="entry name" value="Helicase_C-like"/>
</dbReference>
<evidence type="ECO:0000256" key="1">
    <source>
        <dbReference type="SAM" id="Coils"/>
    </source>
</evidence>
<dbReference type="Proteomes" id="UP000490821">
    <property type="component" value="Unassembled WGS sequence"/>
</dbReference>
<dbReference type="Gene3D" id="3.40.50.300">
    <property type="entry name" value="P-loop containing nucleotide triphosphate hydrolases"/>
    <property type="match status" value="2"/>
</dbReference>